<dbReference type="Gene3D" id="1.10.510.10">
    <property type="entry name" value="Transferase(Phosphotransferase) domain 1"/>
    <property type="match status" value="1"/>
</dbReference>
<dbReference type="Proteomes" id="UP000467840">
    <property type="component" value="Chromosome 15"/>
</dbReference>
<dbReference type="PROSITE" id="PS00108">
    <property type="entry name" value="PROTEIN_KINASE_ST"/>
    <property type="match status" value="1"/>
</dbReference>
<dbReference type="InterPro" id="IPR000858">
    <property type="entry name" value="S_locus_glycoprot_dom"/>
</dbReference>
<evidence type="ECO:0000256" key="10">
    <source>
        <dbReference type="ARBA" id="ARBA00022989"/>
    </source>
</evidence>
<reference evidence="17 18" key="1">
    <citation type="journal article" date="2020" name="Mol. Plant">
        <title>The Chromosome-Based Rubber Tree Genome Provides New Insights into Spurge Genome Evolution and Rubber Biosynthesis.</title>
        <authorList>
            <person name="Liu J."/>
            <person name="Shi C."/>
            <person name="Shi C.C."/>
            <person name="Li W."/>
            <person name="Zhang Q.J."/>
            <person name="Zhang Y."/>
            <person name="Li K."/>
            <person name="Lu H.F."/>
            <person name="Shi C."/>
            <person name="Zhu S.T."/>
            <person name="Xiao Z.Y."/>
            <person name="Nan H."/>
            <person name="Yue Y."/>
            <person name="Zhu X.G."/>
            <person name="Wu Y."/>
            <person name="Hong X.N."/>
            <person name="Fan G.Y."/>
            <person name="Tong Y."/>
            <person name="Zhang D."/>
            <person name="Mao C.L."/>
            <person name="Liu Y.L."/>
            <person name="Hao S.J."/>
            <person name="Liu W.Q."/>
            <person name="Lv M.Q."/>
            <person name="Zhang H.B."/>
            <person name="Liu Y."/>
            <person name="Hu-Tang G.R."/>
            <person name="Wang J.P."/>
            <person name="Wang J.H."/>
            <person name="Sun Y.H."/>
            <person name="Ni S.B."/>
            <person name="Chen W.B."/>
            <person name="Zhang X.C."/>
            <person name="Jiao Y.N."/>
            <person name="Eichler E.E."/>
            <person name="Li G.H."/>
            <person name="Liu X."/>
            <person name="Gao L.Z."/>
        </authorList>
    </citation>
    <scope>NUCLEOTIDE SEQUENCE [LARGE SCALE GENOMIC DNA]</scope>
    <source>
        <strain evidence="18">cv. GT1</strain>
        <tissue evidence="17">Leaf</tissue>
    </source>
</reference>
<keyword evidence="13" id="KW-0325">Glycoprotein</keyword>
<dbReference type="SMART" id="SM00220">
    <property type="entry name" value="S_TKc"/>
    <property type="match status" value="1"/>
</dbReference>
<evidence type="ECO:0000256" key="7">
    <source>
        <dbReference type="ARBA" id="ARBA00022741"/>
    </source>
</evidence>
<dbReference type="Pfam" id="PF01453">
    <property type="entry name" value="B_lectin"/>
    <property type="match status" value="1"/>
</dbReference>
<dbReference type="Pfam" id="PF00069">
    <property type="entry name" value="Pkinase"/>
    <property type="match status" value="1"/>
</dbReference>
<evidence type="ECO:0000256" key="12">
    <source>
        <dbReference type="ARBA" id="ARBA00023157"/>
    </source>
</evidence>
<feature type="domain" description="Bulb-type lectin" evidence="16">
    <location>
        <begin position="3"/>
        <end position="124"/>
    </location>
</feature>
<dbReference type="EMBL" id="JAAGAX010000005">
    <property type="protein sequence ID" value="KAF2315529.1"/>
    <property type="molecule type" value="Genomic_DNA"/>
</dbReference>
<evidence type="ECO:0000259" key="15">
    <source>
        <dbReference type="PROSITE" id="PS50011"/>
    </source>
</evidence>
<dbReference type="InterPro" id="IPR008271">
    <property type="entry name" value="Ser/Thr_kinase_AS"/>
</dbReference>
<keyword evidence="12" id="KW-1015">Disulfide bond</keyword>
<dbReference type="GO" id="GO:0005524">
    <property type="term" value="F:ATP binding"/>
    <property type="evidence" value="ECO:0007669"/>
    <property type="project" value="UniProtKB-KW"/>
</dbReference>
<evidence type="ECO:0000256" key="13">
    <source>
        <dbReference type="ARBA" id="ARBA00023180"/>
    </source>
</evidence>
<organism evidence="17 18">
    <name type="scientific">Hevea brasiliensis</name>
    <name type="common">Para rubber tree</name>
    <name type="synonym">Siphonia brasiliensis</name>
    <dbReference type="NCBI Taxonomy" id="3981"/>
    <lineage>
        <taxon>Eukaryota</taxon>
        <taxon>Viridiplantae</taxon>
        <taxon>Streptophyta</taxon>
        <taxon>Embryophyta</taxon>
        <taxon>Tracheophyta</taxon>
        <taxon>Spermatophyta</taxon>
        <taxon>Magnoliopsida</taxon>
        <taxon>eudicotyledons</taxon>
        <taxon>Gunneridae</taxon>
        <taxon>Pentapetalae</taxon>
        <taxon>rosids</taxon>
        <taxon>fabids</taxon>
        <taxon>Malpighiales</taxon>
        <taxon>Euphorbiaceae</taxon>
        <taxon>Crotonoideae</taxon>
        <taxon>Micrandreae</taxon>
        <taxon>Hevea</taxon>
    </lineage>
</organism>
<dbReference type="PANTHER" id="PTHR47974:SF29">
    <property type="entry name" value="RECEPTOR-LIKE SERINE_THREONINE-PROTEIN KINASE"/>
    <property type="match status" value="1"/>
</dbReference>
<dbReference type="Pfam" id="PF00954">
    <property type="entry name" value="S_locus_glycop"/>
    <property type="match status" value="1"/>
</dbReference>
<evidence type="ECO:0000256" key="2">
    <source>
        <dbReference type="ARBA" id="ARBA00022527"/>
    </source>
</evidence>
<evidence type="ECO:0000256" key="3">
    <source>
        <dbReference type="ARBA" id="ARBA00022679"/>
    </source>
</evidence>
<dbReference type="InterPro" id="IPR011009">
    <property type="entry name" value="Kinase-like_dom_sf"/>
</dbReference>
<comment type="caution">
    <text evidence="17">The sequence shown here is derived from an EMBL/GenBank/DDBJ whole genome shotgun (WGS) entry which is preliminary data.</text>
</comment>
<dbReference type="GO" id="GO:0004674">
    <property type="term" value="F:protein serine/threonine kinase activity"/>
    <property type="evidence" value="ECO:0007669"/>
    <property type="project" value="UniProtKB-KW"/>
</dbReference>
<evidence type="ECO:0000256" key="1">
    <source>
        <dbReference type="ARBA" id="ARBA00004167"/>
    </source>
</evidence>
<dbReference type="CDD" id="cd00028">
    <property type="entry name" value="B_lectin"/>
    <property type="match status" value="1"/>
</dbReference>
<dbReference type="InterPro" id="IPR001480">
    <property type="entry name" value="Bulb-type_lectin_dom"/>
</dbReference>
<evidence type="ECO:0000256" key="14">
    <source>
        <dbReference type="PIRNR" id="PIRNR000641"/>
    </source>
</evidence>
<dbReference type="GO" id="GO:0030246">
    <property type="term" value="F:carbohydrate binding"/>
    <property type="evidence" value="ECO:0007669"/>
    <property type="project" value="UniProtKB-KW"/>
</dbReference>
<evidence type="ECO:0000256" key="5">
    <source>
        <dbReference type="ARBA" id="ARBA00022729"/>
    </source>
</evidence>
<dbReference type="SMART" id="SM00108">
    <property type="entry name" value="B_lectin"/>
    <property type="match status" value="1"/>
</dbReference>
<comment type="catalytic activity">
    <reaction evidence="14">
        <text>L-seryl-[protein] + ATP = O-phospho-L-seryl-[protein] + ADP + H(+)</text>
        <dbReference type="Rhea" id="RHEA:17989"/>
        <dbReference type="Rhea" id="RHEA-COMP:9863"/>
        <dbReference type="Rhea" id="RHEA-COMP:11604"/>
        <dbReference type="ChEBI" id="CHEBI:15378"/>
        <dbReference type="ChEBI" id="CHEBI:29999"/>
        <dbReference type="ChEBI" id="CHEBI:30616"/>
        <dbReference type="ChEBI" id="CHEBI:83421"/>
        <dbReference type="ChEBI" id="CHEBI:456216"/>
        <dbReference type="EC" id="2.7.11.1"/>
    </reaction>
</comment>
<evidence type="ECO:0000259" key="16">
    <source>
        <dbReference type="PROSITE" id="PS50927"/>
    </source>
</evidence>
<dbReference type="InterPro" id="IPR024171">
    <property type="entry name" value="SRK-like_kinase"/>
</dbReference>
<keyword evidence="3 14" id="KW-0808">Transferase</keyword>
<keyword evidence="2 14" id="KW-0723">Serine/threonine-protein kinase</keyword>
<keyword evidence="7 14" id="KW-0547">Nucleotide-binding</keyword>
<dbReference type="PANTHER" id="PTHR47974">
    <property type="entry name" value="OS07G0415500 PROTEIN"/>
    <property type="match status" value="1"/>
</dbReference>
<dbReference type="FunFam" id="2.90.10.10:FF:000008">
    <property type="entry name" value="Serine/threonine-protein kinase"/>
    <property type="match status" value="1"/>
</dbReference>
<keyword evidence="10" id="KW-1133">Transmembrane helix</keyword>
<dbReference type="InterPro" id="IPR000719">
    <property type="entry name" value="Prot_kinase_dom"/>
</dbReference>
<dbReference type="FunFam" id="1.10.510.10:FF:000384">
    <property type="entry name" value="G-type lectin S-receptor-like serine/threonine-protein kinase"/>
    <property type="match status" value="1"/>
</dbReference>
<keyword evidence="9 14" id="KW-0067">ATP-binding</keyword>
<evidence type="ECO:0000256" key="9">
    <source>
        <dbReference type="ARBA" id="ARBA00022840"/>
    </source>
</evidence>
<keyword evidence="18" id="KW-1185">Reference proteome</keyword>
<sequence>MASQIGLGSRLLASEDRAWVSDNGTFAFGFTKADSTHEQFQLAIWFADLPGDPTVVWSANRNSPVTKDASLELDTTGNLFLIDGDTTVWMSNTSGAGVETAVMTESGNFILFTSTNHTAWQSFSHPSDTLLPNQPLTVSLELTSPKSPLHGGHYSLKMLQQPTSLSLALTYNLPESYDASPKAYANYSYWPGPDISNVTGDVVWGLRRSWKLWNRVWKSSNGAVYVHKNDGDYNGLSSATNQSTRLSVRRRLILETNGNLRLYRWDNDVNGSRQWIAEWAALSNPCDIAGVCGNGICSLDRSKTNASCTCLPGTSKVGNGICSENSSLIGKCDAANVNHTSEFRMATVQQTDYYFPEFSVIANYSDIPTVSKCGDACLLDCECMASVYGLDDEKPYCWLLRSLDFGGYEDPGYTLFVKVRSNGSVAPAGDKRGSGDGSGETKGRSCLLVYEFMKNGSLDKWIFPSYNCQSRLLDWSTRFHIAIATAQGIAYFHEQCRNRIIHCDIKPENILLDENFCPKVSDFGLAKLMGREHSHVITMVRGTRGYLAPEWVGNRPITVKADVYSYGMLLLEVIGGRRNLDMSFDEEDFFYPGWAFKEMTNGMPMKAADRRLEGAVKEEELMRALKVAFWCIQDEVFMRPSMGEVVRMLEGSMVMNTPPMPQTVLELIEEGLDHVYKAMKRELNQFSSFTITSHDPSSLATCSLFNNVT</sequence>
<dbReference type="PROSITE" id="PS50927">
    <property type="entry name" value="BULB_LECTIN"/>
    <property type="match status" value="1"/>
</dbReference>
<dbReference type="SUPFAM" id="SSF56112">
    <property type="entry name" value="Protein kinase-like (PK-like)"/>
    <property type="match status" value="1"/>
</dbReference>
<evidence type="ECO:0000313" key="18">
    <source>
        <dbReference type="Proteomes" id="UP000467840"/>
    </source>
</evidence>
<feature type="domain" description="Protein kinase" evidence="15">
    <location>
        <begin position="311"/>
        <end position="655"/>
    </location>
</feature>
<keyword evidence="6" id="KW-0430">Lectin</keyword>
<keyword evidence="5" id="KW-0732">Signal</keyword>
<accession>A0A6A6MUA8</accession>
<keyword evidence="8 14" id="KW-0418">Kinase</keyword>
<gene>
    <name evidence="17" type="ORF">GH714_040018</name>
</gene>
<comment type="subcellular location">
    <subcellularLocation>
        <location evidence="1">Membrane</location>
        <topology evidence="1">Single-pass membrane protein</topology>
    </subcellularLocation>
</comment>
<evidence type="ECO:0000256" key="4">
    <source>
        <dbReference type="ARBA" id="ARBA00022692"/>
    </source>
</evidence>
<proteinExistence type="inferred from homology"/>
<dbReference type="PROSITE" id="PS50011">
    <property type="entry name" value="PROTEIN_KINASE_DOM"/>
    <property type="match status" value="1"/>
</dbReference>
<evidence type="ECO:0000256" key="11">
    <source>
        <dbReference type="ARBA" id="ARBA00023136"/>
    </source>
</evidence>
<dbReference type="PIRSF" id="PIRSF000641">
    <property type="entry name" value="SRK"/>
    <property type="match status" value="1"/>
</dbReference>
<dbReference type="InterPro" id="IPR036426">
    <property type="entry name" value="Bulb-type_lectin_dom_sf"/>
</dbReference>
<comment type="catalytic activity">
    <reaction evidence="14">
        <text>L-threonyl-[protein] + ATP = O-phospho-L-threonyl-[protein] + ADP + H(+)</text>
        <dbReference type="Rhea" id="RHEA:46608"/>
        <dbReference type="Rhea" id="RHEA-COMP:11060"/>
        <dbReference type="Rhea" id="RHEA-COMP:11605"/>
        <dbReference type="ChEBI" id="CHEBI:15378"/>
        <dbReference type="ChEBI" id="CHEBI:30013"/>
        <dbReference type="ChEBI" id="CHEBI:30616"/>
        <dbReference type="ChEBI" id="CHEBI:61977"/>
        <dbReference type="ChEBI" id="CHEBI:456216"/>
        <dbReference type="EC" id="2.7.11.1"/>
    </reaction>
</comment>
<dbReference type="Gene3D" id="2.90.10.10">
    <property type="entry name" value="Bulb-type lectin domain"/>
    <property type="match status" value="1"/>
</dbReference>
<protein>
    <recommendedName>
        <fullName evidence="14">Receptor-like serine/threonine-protein kinase</fullName>
        <ecNumber evidence="14">2.7.11.1</ecNumber>
    </recommendedName>
</protein>
<comment type="similarity">
    <text evidence="14">Belongs to the protein kinase superfamily. Ser/Thr protein kinase family.</text>
</comment>
<dbReference type="EC" id="2.7.11.1" evidence="14"/>
<keyword evidence="4" id="KW-0812">Transmembrane</keyword>
<dbReference type="SUPFAM" id="SSF51110">
    <property type="entry name" value="alpha-D-mannose-specific plant lectins"/>
    <property type="match status" value="1"/>
</dbReference>
<dbReference type="AlphaFoldDB" id="A0A6A6MUA8"/>
<name>A0A6A6MUA8_HEVBR</name>
<evidence type="ECO:0000256" key="8">
    <source>
        <dbReference type="ARBA" id="ARBA00022777"/>
    </source>
</evidence>
<dbReference type="GO" id="GO:0048544">
    <property type="term" value="P:recognition of pollen"/>
    <property type="evidence" value="ECO:0007669"/>
    <property type="project" value="InterPro"/>
</dbReference>
<keyword evidence="11" id="KW-0472">Membrane</keyword>
<evidence type="ECO:0000313" key="17">
    <source>
        <dbReference type="EMBL" id="KAF2315529.1"/>
    </source>
</evidence>
<evidence type="ECO:0000256" key="6">
    <source>
        <dbReference type="ARBA" id="ARBA00022734"/>
    </source>
</evidence>
<dbReference type="GO" id="GO:0016020">
    <property type="term" value="C:membrane"/>
    <property type="evidence" value="ECO:0007669"/>
    <property type="project" value="UniProtKB-SubCell"/>
</dbReference>